<dbReference type="EMBL" id="BMKQ01000001">
    <property type="protein sequence ID" value="GGF44796.1"/>
    <property type="molecule type" value="Genomic_DNA"/>
</dbReference>
<organism evidence="1 2">
    <name type="scientific">Marmoricola endophyticus</name>
    <dbReference type="NCBI Taxonomy" id="2040280"/>
    <lineage>
        <taxon>Bacteria</taxon>
        <taxon>Bacillati</taxon>
        <taxon>Actinomycetota</taxon>
        <taxon>Actinomycetes</taxon>
        <taxon>Propionibacteriales</taxon>
        <taxon>Nocardioidaceae</taxon>
        <taxon>Marmoricola</taxon>
    </lineage>
</organism>
<name>A0A917F2N8_9ACTN</name>
<dbReference type="Gene3D" id="3.30.110.190">
    <property type="match status" value="1"/>
</dbReference>
<evidence type="ECO:0000313" key="2">
    <source>
        <dbReference type="Proteomes" id="UP000649179"/>
    </source>
</evidence>
<proteinExistence type="predicted"/>
<sequence length="306" mass="33153">MSASQERRNGRYDEYLPALPPIELDKIAESVPGLARLAAGAWFNTGKWGLVAGFRLSRRIAQAVRDPDTAAELARELGVGVGVVVEVGRQLAEGVALPRALALATRPLVQAEVMPEDPAAATPAVAAPRDATRERLRERGEELLLRSRDVEADAQAHPAYDRILDELSPDEARVLAHLYRAGPQPAVDVRTGGPAGMMSSRLIAPGLTMIGSRAGLRYADDVPAYLNNLFRLGLVWFSRESLSDPAPYQVLEAQPDVLEALHSVKMAKVVRRSIHLTPFGEDFCRTALASDDDPVEVPAHEAPPEK</sequence>
<dbReference type="AlphaFoldDB" id="A0A917F2N8"/>
<reference evidence="1" key="1">
    <citation type="journal article" date="2014" name="Int. J. Syst. Evol. Microbiol.">
        <title>Complete genome sequence of Corynebacterium casei LMG S-19264T (=DSM 44701T), isolated from a smear-ripened cheese.</title>
        <authorList>
            <consortium name="US DOE Joint Genome Institute (JGI-PGF)"/>
            <person name="Walter F."/>
            <person name="Albersmeier A."/>
            <person name="Kalinowski J."/>
            <person name="Ruckert C."/>
        </authorList>
    </citation>
    <scope>NUCLEOTIDE SEQUENCE</scope>
    <source>
        <strain evidence="1">CGMCC 1.16067</strain>
    </source>
</reference>
<gene>
    <name evidence="1" type="ORF">GCM10011519_18270</name>
</gene>
<dbReference type="Pfam" id="PF14337">
    <property type="entry name" value="Abi_alpha"/>
    <property type="match status" value="1"/>
</dbReference>
<protein>
    <recommendedName>
        <fullName evidence="3">DUF4393 domain-containing protein</fullName>
    </recommendedName>
</protein>
<dbReference type="RefSeq" id="WP_229660737.1">
    <property type="nucleotide sequence ID" value="NZ_BMKQ01000001.1"/>
</dbReference>
<dbReference type="InterPro" id="IPR025506">
    <property type="entry name" value="Abi_alpha"/>
</dbReference>
<evidence type="ECO:0008006" key="3">
    <source>
        <dbReference type="Google" id="ProtNLM"/>
    </source>
</evidence>
<reference evidence="1" key="2">
    <citation type="submission" date="2020-09" db="EMBL/GenBank/DDBJ databases">
        <authorList>
            <person name="Sun Q."/>
            <person name="Zhou Y."/>
        </authorList>
    </citation>
    <scope>NUCLEOTIDE SEQUENCE</scope>
    <source>
        <strain evidence="1">CGMCC 1.16067</strain>
    </source>
</reference>
<accession>A0A917F2N8</accession>
<evidence type="ECO:0000313" key="1">
    <source>
        <dbReference type="EMBL" id="GGF44796.1"/>
    </source>
</evidence>
<comment type="caution">
    <text evidence="1">The sequence shown here is derived from an EMBL/GenBank/DDBJ whole genome shotgun (WGS) entry which is preliminary data.</text>
</comment>
<dbReference type="Proteomes" id="UP000649179">
    <property type="component" value="Unassembled WGS sequence"/>
</dbReference>
<keyword evidence="2" id="KW-1185">Reference proteome</keyword>